<dbReference type="EMBL" id="CP108091">
    <property type="protein sequence ID" value="WUQ18295.1"/>
    <property type="molecule type" value="Genomic_DNA"/>
</dbReference>
<reference evidence="1" key="1">
    <citation type="submission" date="2022-10" db="EMBL/GenBank/DDBJ databases">
        <title>The complete genomes of actinobacterial strains from the NBC collection.</title>
        <authorList>
            <person name="Joergensen T.S."/>
            <person name="Alvarez Arevalo M."/>
            <person name="Sterndorff E.B."/>
            <person name="Faurdal D."/>
            <person name="Vuksanovic O."/>
            <person name="Mourched A.-S."/>
            <person name="Charusanti P."/>
            <person name="Shaw S."/>
            <person name="Blin K."/>
            <person name="Weber T."/>
        </authorList>
    </citation>
    <scope>NUCLEOTIDE SEQUENCE</scope>
    <source>
        <strain evidence="1">NBC_00248</strain>
        <plasmid evidence="1">unnamed1</plasmid>
    </source>
</reference>
<organism evidence="1 2">
    <name type="scientific">Streptomyces virginiae</name>
    <name type="common">Streptomyces cinnamonensis</name>
    <dbReference type="NCBI Taxonomy" id="1961"/>
    <lineage>
        <taxon>Bacteria</taxon>
        <taxon>Bacillati</taxon>
        <taxon>Actinomycetota</taxon>
        <taxon>Actinomycetes</taxon>
        <taxon>Kitasatosporales</taxon>
        <taxon>Streptomycetaceae</taxon>
        <taxon>Streptomyces</taxon>
    </lineage>
</organism>
<sequence>MARPPGPRRTAPHTCRAPYAVGDLVTGTSYVHPEDRGREQPEEFTGCIVQVGSGWDGVDAEQAYVWVRLHSGQERQALIKDIRRATA</sequence>
<keyword evidence="2" id="KW-1185">Reference proteome</keyword>
<geneLocation type="plasmid" evidence="1 2">
    <name>unnamed1</name>
</geneLocation>
<proteinExistence type="predicted"/>
<evidence type="ECO:0000313" key="1">
    <source>
        <dbReference type="EMBL" id="WUQ18295.1"/>
    </source>
</evidence>
<evidence type="ECO:0000313" key="2">
    <source>
        <dbReference type="Proteomes" id="UP001432039"/>
    </source>
</evidence>
<protein>
    <submittedName>
        <fullName evidence="1">Uncharacterized protein</fullName>
    </submittedName>
</protein>
<dbReference type="RefSeq" id="WP_328966240.1">
    <property type="nucleotide sequence ID" value="NZ_CP108091.1"/>
</dbReference>
<dbReference type="Proteomes" id="UP001432039">
    <property type="component" value="Plasmid unnamed1"/>
</dbReference>
<keyword evidence="1" id="KW-0614">Plasmid</keyword>
<gene>
    <name evidence="1" type="ORF">OG517_43525</name>
</gene>
<accession>A0ABZ1TR34</accession>
<name>A0ABZ1TR34_STRVG</name>